<evidence type="ECO:0000313" key="2">
    <source>
        <dbReference type="Proteomes" id="UP001176961"/>
    </source>
</evidence>
<name>A0AA36M1I7_CYLNA</name>
<proteinExistence type="predicted"/>
<dbReference type="AlphaFoldDB" id="A0AA36M1I7"/>
<keyword evidence="2" id="KW-1185">Reference proteome</keyword>
<dbReference type="Proteomes" id="UP001176961">
    <property type="component" value="Unassembled WGS sequence"/>
</dbReference>
<protein>
    <submittedName>
        <fullName evidence="1">Uncharacterized protein</fullName>
    </submittedName>
</protein>
<reference evidence="1" key="1">
    <citation type="submission" date="2023-07" db="EMBL/GenBank/DDBJ databases">
        <authorList>
            <consortium name="CYATHOMIX"/>
        </authorList>
    </citation>
    <scope>NUCLEOTIDE SEQUENCE</scope>
    <source>
        <strain evidence="1">N/A</strain>
    </source>
</reference>
<organism evidence="1 2">
    <name type="scientific">Cylicocyclus nassatus</name>
    <name type="common">Nematode worm</name>
    <dbReference type="NCBI Taxonomy" id="53992"/>
    <lineage>
        <taxon>Eukaryota</taxon>
        <taxon>Metazoa</taxon>
        <taxon>Ecdysozoa</taxon>
        <taxon>Nematoda</taxon>
        <taxon>Chromadorea</taxon>
        <taxon>Rhabditida</taxon>
        <taxon>Rhabditina</taxon>
        <taxon>Rhabditomorpha</taxon>
        <taxon>Strongyloidea</taxon>
        <taxon>Strongylidae</taxon>
        <taxon>Cylicocyclus</taxon>
    </lineage>
</organism>
<comment type="caution">
    <text evidence="1">The sequence shown here is derived from an EMBL/GenBank/DDBJ whole genome shotgun (WGS) entry which is preliminary data.</text>
</comment>
<evidence type="ECO:0000313" key="1">
    <source>
        <dbReference type="EMBL" id="CAJ0594636.1"/>
    </source>
</evidence>
<gene>
    <name evidence="1" type="ORF">CYNAS_LOCUS6619</name>
</gene>
<dbReference type="EMBL" id="CATQJL010000112">
    <property type="protein sequence ID" value="CAJ0594636.1"/>
    <property type="molecule type" value="Genomic_DNA"/>
</dbReference>
<accession>A0AA36M1I7</accession>
<sequence length="66" mass="7246">MRIFKLIFLLLTILVILSVVVVGECGIKDVLGKVGKAIKDRAIEQVKKFPKAVKQTIQVLKITGAL</sequence>